<evidence type="ECO:0000256" key="6">
    <source>
        <dbReference type="ARBA" id="ARBA00023079"/>
    </source>
</evidence>
<dbReference type="EC" id="3.5.1.9" evidence="9"/>
<dbReference type="Gene3D" id="3.50.30.50">
    <property type="entry name" value="Putative cyclase"/>
    <property type="match status" value="1"/>
</dbReference>
<dbReference type="GO" id="GO:0019441">
    <property type="term" value="P:L-tryptophan catabolic process to kynurenine"/>
    <property type="evidence" value="ECO:0007669"/>
    <property type="project" value="UniProtKB-UniRule"/>
</dbReference>
<feature type="binding site" evidence="9">
    <location>
        <position position="56"/>
    </location>
    <ligand>
        <name>Zn(2+)</name>
        <dbReference type="ChEBI" id="CHEBI:29105"/>
        <label>1</label>
    </ligand>
</feature>
<evidence type="ECO:0000256" key="8">
    <source>
        <dbReference type="ARBA" id="ARBA00060547"/>
    </source>
</evidence>
<dbReference type="Proteomes" id="UP000264036">
    <property type="component" value="Unassembled WGS sequence"/>
</dbReference>
<keyword evidence="6 9" id="KW-0823">Tryptophan catabolism</keyword>
<evidence type="ECO:0000256" key="7">
    <source>
        <dbReference type="ARBA" id="ARBA00048496"/>
    </source>
</evidence>
<comment type="cofactor">
    <cofactor evidence="9">
        <name>Zn(2+)</name>
        <dbReference type="ChEBI" id="CHEBI:29105"/>
    </cofactor>
    <text evidence="9">Binds 2 zinc ions per subunit.</text>
</comment>
<reference evidence="10 11" key="1">
    <citation type="journal article" date="2018" name="Nat. Biotechnol.">
        <title>A standardized bacterial taxonomy based on genome phylogeny substantially revises the tree of life.</title>
        <authorList>
            <person name="Parks D.H."/>
            <person name="Chuvochina M."/>
            <person name="Waite D.W."/>
            <person name="Rinke C."/>
            <person name="Skarshewski A."/>
            <person name="Chaumeil P.A."/>
            <person name="Hugenholtz P."/>
        </authorList>
    </citation>
    <scope>NUCLEOTIDE SEQUENCE [LARGE SCALE GENOMIC DNA]</scope>
    <source>
        <strain evidence="10">UBA10707</strain>
    </source>
</reference>
<dbReference type="Pfam" id="PF04199">
    <property type="entry name" value="Cyclase"/>
    <property type="match status" value="1"/>
</dbReference>
<dbReference type="GO" id="GO:0004061">
    <property type="term" value="F:arylformamidase activity"/>
    <property type="evidence" value="ECO:0007669"/>
    <property type="project" value="UniProtKB-UniRule"/>
</dbReference>
<dbReference type="HAMAP" id="MF_01969">
    <property type="entry name" value="KynB"/>
    <property type="match status" value="1"/>
</dbReference>
<keyword evidence="5 9" id="KW-0862">Zinc</keyword>
<dbReference type="GO" id="GO:0008270">
    <property type="term" value="F:zinc ion binding"/>
    <property type="evidence" value="ECO:0007669"/>
    <property type="project" value="UniProtKB-UniRule"/>
</dbReference>
<evidence type="ECO:0000313" key="11">
    <source>
        <dbReference type="Proteomes" id="UP000264036"/>
    </source>
</evidence>
<dbReference type="FunFam" id="3.50.30.50:FF:000001">
    <property type="entry name" value="Kynurenine formamidase"/>
    <property type="match status" value="1"/>
</dbReference>
<evidence type="ECO:0000256" key="5">
    <source>
        <dbReference type="ARBA" id="ARBA00022833"/>
    </source>
</evidence>
<dbReference type="InterPro" id="IPR037175">
    <property type="entry name" value="KFase_sf"/>
</dbReference>
<comment type="caution">
    <text evidence="10">The sequence shown here is derived from an EMBL/GenBank/DDBJ whole genome shotgun (WGS) entry which is preliminary data.</text>
</comment>
<evidence type="ECO:0000256" key="4">
    <source>
        <dbReference type="ARBA" id="ARBA00022801"/>
    </source>
</evidence>
<dbReference type="PANTHER" id="PTHR31118">
    <property type="entry name" value="CYCLASE-LIKE PROTEIN 2"/>
    <property type="match status" value="1"/>
</dbReference>
<evidence type="ECO:0000256" key="2">
    <source>
        <dbReference type="ARBA" id="ARBA00011738"/>
    </source>
</evidence>
<comment type="catalytic activity">
    <reaction evidence="7 9">
        <text>N-formyl-L-kynurenine + H2O = L-kynurenine + formate + H(+)</text>
        <dbReference type="Rhea" id="RHEA:13009"/>
        <dbReference type="ChEBI" id="CHEBI:15377"/>
        <dbReference type="ChEBI" id="CHEBI:15378"/>
        <dbReference type="ChEBI" id="CHEBI:15740"/>
        <dbReference type="ChEBI" id="CHEBI:57959"/>
        <dbReference type="ChEBI" id="CHEBI:58629"/>
        <dbReference type="EC" id="3.5.1.9"/>
    </reaction>
</comment>
<dbReference type="SUPFAM" id="SSF102198">
    <property type="entry name" value="Putative cyclase"/>
    <property type="match status" value="1"/>
</dbReference>
<evidence type="ECO:0000256" key="9">
    <source>
        <dbReference type="HAMAP-Rule" id="MF_01969"/>
    </source>
</evidence>
<feature type="binding site" evidence="9">
    <location>
        <position position="54"/>
    </location>
    <ligand>
        <name>Zn(2+)</name>
        <dbReference type="ChEBI" id="CHEBI:29105"/>
        <label>1</label>
    </ligand>
</feature>
<dbReference type="InterPro" id="IPR017484">
    <property type="entry name" value="Kynurenine_formamidase_bac"/>
</dbReference>
<name>A0A356LJ51_9BURK</name>
<comment type="function">
    <text evidence="1 9">Catalyzes the hydrolysis of N-formyl-L-kynurenine to L-kynurenine, the second step in the kynurenine pathway of tryptophan degradation.</text>
</comment>
<feature type="binding site" evidence="9">
    <location>
        <position position="56"/>
    </location>
    <ligand>
        <name>Zn(2+)</name>
        <dbReference type="ChEBI" id="CHEBI:29105"/>
        <label>2</label>
    </ligand>
</feature>
<gene>
    <name evidence="9 10" type="primary">kynB</name>
    <name evidence="10" type="ORF">DD666_14145</name>
</gene>
<dbReference type="AlphaFoldDB" id="A0A356LJ51"/>
<evidence type="ECO:0000256" key="1">
    <source>
        <dbReference type="ARBA" id="ARBA00002204"/>
    </source>
</evidence>
<comment type="pathway">
    <text evidence="8 9">Amino-acid degradation; L-tryptophan degradation via kynurenine pathway; L-kynurenine from L-tryptophan: step 2/2.</text>
</comment>
<proteinExistence type="inferred from homology"/>
<organism evidence="10 11">
    <name type="scientific">Advenella kashmirensis</name>
    <dbReference type="NCBI Taxonomy" id="310575"/>
    <lineage>
        <taxon>Bacteria</taxon>
        <taxon>Pseudomonadati</taxon>
        <taxon>Pseudomonadota</taxon>
        <taxon>Betaproteobacteria</taxon>
        <taxon>Burkholderiales</taxon>
        <taxon>Alcaligenaceae</taxon>
    </lineage>
</organism>
<dbReference type="PANTHER" id="PTHR31118:SF32">
    <property type="entry name" value="KYNURENINE FORMAMIDASE"/>
    <property type="match status" value="1"/>
</dbReference>
<sequence length="210" mass="23109">MSNKQIWDISAAVDAQSPVFPGDTPYTQKWSWTLSAECPVNVSEVTLSPHVGTHADAPLHYDTDGRAAGHLSLTPFIGPCRVLHILRDDGLIYPNDIAGAMARCPPRLLVRSCQRARTSDWSETFASFAPETLDILHQHGIVLIGIDTPSIDPAASKSLESHQRIRQYDMRVLENLVLDHVPVGDYELIALPLKWTSADASPVRAVLRSL</sequence>
<dbReference type="GO" id="GO:0004328">
    <property type="term" value="F:formamidase activity"/>
    <property type="evidence" value="ECO:0007669"/>
    <property type="project" value="InterPro"/>
</dbReference>
<dbReference type="EMBL" id="DOEK01000029">
    <property type="protein sequence ID" value="HBP30545.1"/>
    <property type="molecule type" value="Genomic_DNA"/>
</dbReference>
<evidence type="ECO:0000256" key="3">
    <source>
        <dbReference type="ARBA" id="ARBA00022723"/>
    </source>
</evidence>
<keyword evidence="3 9" id="KW-0479">Metal-binding</keyword>
<dbReference type="NCBIfam" id="TIGR03035">
    <property type="entry name" value="trp_arylform"/>
    <property type="match status" value="1"/>
</dbReference>
<comment type="subunit">
    <text evidence="2 9">Homodimer.</text>
</comment>
<feature type="binding site" evidence="9">
    <location>
        <position position="174"/>
    </location>
    <ligand>
        <name>Zn(2+)</name>
        <dbReference type="ChEBI" id="CHEBI:29105"/>
        <label>1</label>
    </ligand>
</feature>
<feature type="binding site" evidence="9">
    <location>
        <position position="162"/>
    </location>
    <ligand>
        <name>Zn(2+)</name>
        <dbReference type="ChEBI" id="CHEBI:29105"/>
        <label>2</label>
    </ligand>
</feature>
<keyword evidence="4 9" id="KW-0378">Hydrolase</keyword>
<feature type="active site" description="Proton donor/acceptor" evidence="9">
    <location>
        <position position="60"/>
    </location>
</feature>
<feature type="binding site" evidence="9">
    <location>
        <position position="20"/>
    </location>
    <ligand>
        <name>substrate</name>
    </ligand>
</feature>
<feature type="binding site" evidence="9">
    <location>
        <position position="50"/>
    </location>
    <ligand>
        <name>Zn(2+)</name>
        <dbReference type="ChEBI" id="CHEBI:29105"/>
        <label>1</label>
    </ligand>
</feature>
<accession>A0A356LJ51</accession>
<protein>
    <recommendedName>
        <fullName evidence="9">Kynurenine formamidase</fullName>
        <shortName evidence="9">KFA</shortName>
        <shortName evidence="9">KFase</shortName>
        <ecNumber evidence="9">3.5.1.9</ecNumber>
    </recommendedName>
    <alternativeName>
        <fullName evidence="9">Arylformamidase</fullName>
    </alternativeName>
    <alternativeName>
        <fullName evidence="9">N-formylkynurenine formamidase</fullName>
        <shortName evidence="9">FKF</shortName>
    </alternativeName>
</protein>
<comment type="similarity">
    <text evidence="9">Belongs to the Cyclase 1 superfamily. KynB family.</text>
</comment>
<feature type="binding site" evidence="9">
    <location>
        <position position="174"/>
    </location>
    <ligand>
        <name>Zn(2+)</name>
        <dbReference type="ChEBI" id="CHEBI:29105"/>
        <label>2</label>
    </ligand>
</feature>
<dbReference type="InterPro" id="IPR007325">
    <property type="entry name" value="KFase/CYL"/>
</dbReference>
<dbReference type="UniPathway" id="UPA00333">
    <property type="reaction ID" value="UER00454"/>
</dbReference>
<evidence type="ECO:0000313" key="10">
    <source>
        <dbReference type="EMBL" id="HBP30545.1"/>
    </source>
</evidence>